<accession>A0A9P5CRX7</accession>
<evidence type="ECO:0000256" key="17">
    <source>
        <dbReference type="ARBA" id="ARBA00024890"/>
    </source>
</evidence>
<dbReference type="InterPro" id="IPR005160">
    <property type="entry name" value="Ku_C"/>
</dbReference>
<evidence type="ECO:0000313" key="23">
    <source>
        <dbReference type="EMBL" id="KAF3767570.1"/>
    </source>
</evidence>
<dbReference type="InterPro" id="IPR047087">
    <property type="entry name" value="KU70_core_dom"/>
</dbReference>
<keyword evidence="11" id="KW-0067">ATP-binding</keyword>
<keyword evidence="24" id="KW-1185">Reference proteome</keyword>
<dbReference type="RefSeq" id="XP_040778531.1">
    <property type="nucleotide sequence ID" value="XM_040921333.1"/>
</dbReference>
<keyword evidence="7" id="KW-0547">Nucleotide-binding</keyword>
<feature type="domain" description="SAP" evidence="22">
    <location>
        <begin position="615"/>
        <end position="649"/>
    </location>
</feature>
<dbReference type="GO" id="GO:0006310">
    <property type="term" value="P:DNA recombination"/>
    <property type="evidence" value="ECO:0007669"/>
    <property type="project" value="UniProtKB-KW"/>
</dbReference>
<evidence type="ECO:0000256" key="18">
    <source>
        <dbReference type="ARBA" id="ARBA00031811"/>
    </source>
</evidence>
<keyword evidence="12" id="KW-0779">Telomere</keyword>
<dbReference type="Pfam" id="PF03730">
    <property type="entry name" value="Ku_C"/>
    <property type="match status" value="1"/>
</dbReference>
<name>A0A9P5CRX7_CRYP1</name>
<evidence type="ECO:0000256" key="12">
    <source>
        <dbReference type="ARBA" id="ARBA00022895"/>
    </source>
</evidence>
<dbReference type="Gene3D" id="1.10.720.30">
    <property type="entry name" value="SAP domain"/>
    <property type="match status" value="1"/>
</dbReference>
<dbReference type="OrthoDB" id="3249161at2759"/>
<dbReference type="GO" id="GO:0000781">
    <property type="term" value="C:chromosome, telomeric region"/>
    <property type="evidence" value="ECO:0007669"/>
    <property type="project" value="UniProtKB-SubCell"/>
</dbReference>
<dbReference type="GO" id="GO:0005524">
    <property type="term" value="F:ATP binding"/>
    <property type="evidence" value="ECO:0007669"/>
    <property type="project" value="UniProtKB-KW"/>
</dbReference>
<feature type="compositionally biased region" description="Acidic residues" evidence="21">
    <location>
        <begin position="9"/>
        <end position="22"/>
    </location>
</feature>
<dbReference type="Pfam" id="PF02735">
    <property type="entry name" value="Ku"/>
    <property type="match status" value="1"/>
</dbReference>
<dbReference type="GO" id="GO:0006303">
    <property type="term" value="P:double-strand break repair via nonhomologous end joining"/>
    <property type="evidence" value="ECO:0007669"/>
    <property type="project" value="InterPro"/>
</dbReference>
<feature type="region of interest" description="Disordered" evidence="21">
    <location>
        <begin position="575"/>
        <end position="600"/>
    </location>
</feature>
<dbReference type="InterPro" id="IPR006165">
    <property type="entry name" value="Ku70"/>
</dbReference>
<dbReference type="SUPFAM" id="SSF53300">
    <property type="entry name" value="vWA-like"/>
    <property type="match status" value="1"/>
</dbReference>
<dbReference type="GO" id="GO:0003678">
    <property type="term" value="F:DNA helicase activity"/>
    <property type="evidence" value="ECO:0007669"/>
    <property type="project" value="UniProtKB-EC"/>
</dbReference>
<dbReference type="PANTHER" id="PTHR12604">
    <property type="entry name" value="KU AUTOANTIGEN DNA HELICASE"/>
    <property type="match status" value="1"/>
</dbReference>
<dbReference type="InterPro" id="IPR036361">
    <property type="entry name" value="SAP_dom_sf"/>
</dbReference>
<dbReference type="Proteomes" id="UP000803844">
    <property type="component" value="Unassembled WGS sequence"/>
</dbReference>
<evidence type="ECO:0000256" key="4">
    <source>
        <dbReference type="ARBA" id="ARBA00012551"/>
    </source>
</evidence>
<evidence type="ECO:0000256" key="7">
    <source>
        <dbReference type="ARBA" id="ARBA00022741"/>
    </source>
</evidence>
<comment type="subcellular location">
    <subcellularLocation>
        <location evidence="2">Chromosome</location>
        <location evidence="2">Telomere</location>
    </subcellularLocation>
    <subcellularLocation>
        <location evidence="1">Nucleus</location>
    </subcellularLocation>
</comment>
<evidence type="ECO:0000313" key="24">
    <source>
        <dbReference type="Proteomes" id="UP000803844"/>
    </source>
</evidence>
<dbReference type="InterPro" id="IPR006164">
    <property type="entry name" value="DNA_bd_Ku70/Ku80"/>
</dbReference>
<keyword evidence="15" id="KW-0234">DNA repair</keyword>
<dbReference type="Pfam" id="PF02037">
    <property type="entry name" value="SAP"/>
    <property type="match status" value="1"/>
</dbReference>
<dbReference type="GO" id="GO:0042162">
    <property type="term" value="F:telomeric DNA binding"/>
    <property type="evidence" value="ECO:0007669"/>
    <property type="project" value="InterPro"/>
</dbReference>
<dbReference type="PROSITE" id="PS50800">
    <property type="entry name" value="SAP"/>
    <property type="match status" value="1"/>
</dbReference>
<dbReference type="AlphaFoldDB" id="A0A9P5CRX7"/>
<feature type="region of interest" description="Disordered" evidence="21">
    <location>
        <begin position="1"/>
        <end position="28"/>
    </location>
</feature>
<dbReference type="SUPFAM" id="SSF100939">
    <property type="entry name" value="SPOC domain-like"/>
    <property type="match status" value="1"/>
</dbReference>
<gene>
    <name evidence="23" type="primary">MUS-51</name>
    <name evidence="23" type="ORF">M406DRAFT_338314</name>
</gene>
<comment type="similarity">
    <text evidence="3">Belongs to the ku70 family.</text>
</comment>
<dbReference type="GO" id="GO:0003684">
    <property type="term" value="F:damaged DNA binding"/>
    <property type="evidence" value="ECO:0007669"/>
    <property type="project" value="InterPro"/>
</dbReference>
<organism evidence="23 24">
    <name type="scientific">Cryphonectria parasitica (strain ATCC 38755 / EP155)</name>
    <dbReference type="NCBI Taxonomy" id="660469"/>
    <lineage>
        <taxon>Eukaryota</taxon>
        <taxon>Fungi</taxon>
        <taxon>Dikarya</taxon>
        <taxon>Ascomycota</taxon>
        <taxon>Pezizomycotina</taxon>
        <taxon>Sordariomycetes</taxon>
        <taxon>Sordariomycetidae</taxon>
        <taxon>Diaporthales</taxon>
        <taxon>Cryphonectriaceae</taxon>
        <taxon>Cryphonectria-Endothia species complex</taxon>
        <taxon>Cryphonectria</taxon>
    </lineage>
</organism>
<keyword evidence="9" id="KW-0378">Hydrolase</keyword>
<comment type="function">
    <text evidence="17">Single-stranded DNA-dependent ATP-dependent helicase. Involved in non-homologous end joining (NHEJ) DNA double strand break repair. DNA-binding is sequence-independent but has a high affinity to nicks in double-stranded DNA and to the ends of duplex DNA. Binds to naturally occurring chromosomal ends, and therefore provides chromosomal end protection. Required also for telomere recombination to repair telomeric ends in the absence of telomerase. KU70, of the KU70/KU80 heterodimer, binds to the stem loop of TLC1, the RNA component of telomerase. Involved in telomere maintenance. Interacts with telomeric repeats and subtelomeric sequences thereby controlling telomere length and protecting against subtelomeric rearrangement. Maintains telomeric chromatin, which is involved in silencing the expression of genes located at the telomere. Required for mating-type switching.</text>
</comment>
<dbReference type="GO" id="GO:0043564">
    <property type="term" value="C:Ku70:Ku80 complex"/>
    <property type="evidence" value="ECO:0007669"/>
    <property type="project" value="InterPro"/>
</dbReference>
<proteinExistence type="inferred from homology"/>
<evidence type="ECO:0000256" key="11">
    <source>
        <dbReference type="ARBA" id="ARBA00022840"/>
    </source>
</evidence>
<dbReference type="Pfam" id="PF03731">
    <property type="entry name" value="Ku_N"/>
    <property type="match status" value="1"/>
</dbReference>
<dbReference type="InterPro" id="IPR036465">
    <property type="entry name" value="vWFA_dom_sf"/>
</dbReference>
<evidence type="ECO:0000256" key="16">
    <source>
        <dbReference type="ARBA" id="ARBA00023242"/>
    </source>
</evidence>
<evidence type="ECO:0000259" key="22">
    <source>
        <dbReference type="PROSITE" id="PS50800"/>
    </source>
</evidence>
<evidence type="ECO:0000256" key="6">
    <source>
        <dbReference type="ARBA" id="ARBA00022454"/>
    </source>
</evidence>
<comment type="catalytic activity">
    <reaction evidence="19">
        <text>ATP + H2O = ADP + phosphate + H(+)</text>
        <dbReference type="Rhea" id="RHEA:13065"/>
        <dbReference type="ChEBI" id="CHEBI:15377"/>
        <dbReference type="ChEBI" id="CHEBI:15378"/>
        <dbReference type="ChEBI" id="CHEBI:30616"/>
        <dbReference type="ChEBI" id="CHEBI:43474"/>
        <dbReference type="ChEBI" id="CHEBI:456216"/>
        <dbReference type="EC" id="3.6.4.12"/>
    </reaction>
</comment>
<dbReference type="InterPro" id="IPR027388">
    <property type="entry name" value="Ku70_bridge/pillars_dom_sf"/>
</dbReference>
<keyword evidence="14" id="KW-0233">DNA recombination</keyword>
<reference evidence="23" key="1">
    <citation type="journal article" date="2020" name="Phytopathology">
        <title>Genome sequence of the chestnut blight fungus Cryphonectria parasitica EP155: A fundamental resource for an archetypical invasive plant pathogen.</title>
        <authorList>
            <person name="Crouch J.A."/>
            <person name="Dawe A."/>
            <person name="Aerts A."/>
            <person name="Barry K."/>
            <person name="Churchill A.C.L."/>
            <person name="Grimwood J."/>
            <person name="Hillman B."/>
            <person name="Milgroom M.G."/>
            <person name="Pangilinan J."/>
            <person name="Smith M."/>
            <person name="Salamov A."/>
            <person name="Schmutz J."/>
            <person name="Yadav J."/>
            <person name="Grigoriev I.V."/>
            <person name="Nuss D."/>
        </authorList>
    </citation>
    <scope>NUCLEOTIDE SEQUENCE</scope>
    <source>
        <strain evidence="23">EP155</strain>
    </source>
</reference>
<dbReference type="GO" id="GO:0016787">
    <property type="term" value="F:hydrolase activity"/>
    <property type="evidence" value="ECO:0007669"/>
    <property type="project" value="UniProtKB-KW"/>
</dbReference>
<evidence type="ECO:0000256" key="8">
    <source>
        <dbReference type="ARBA" id="ARBA00022763"/>
    </source>
</evidence>
<sequence length="653" mass="73468">MAYNRDEEDRRDEDDGDDEIGETDYKSQKDAVLFAIEVSKSMLESPSEEESKDKDSAVTAALKSASLMMQQRIIAQPKDMMGLIFYGTEKTKFRGNTNSSSSQYPHCYVHTDLDIPSAEVVRTLKDMAENNDDPEGVLKPAGSDPPIRDMLFCANQIFTTGAPNFGSRRLFIVTDNDDPFSGDKKLREQAAVRAKDLFDLGVTIELFPISREGRKFDLDKFYSDIIYLDPLQVADPDAADEIKTIKSGDGISLLQSLTSSITAKQTPKRAYFSSMPFQLAPGMTISVNGYLIMHRQVAQRNCYVYIEDENAPTQLVKSETTKTEDGSMRTVEKTELKKAYKFGAGGDLIYFTPRELEQIKEFEPPCIRIIGFKPQSMLPSWAAIKKSIFIFPTEAGFVGSTRVFSALWQKLLDSKKMAIAWHIARKNALPQLVAILPSHKPSDEDSGTHYLPAGLWLFPLPFVDDRRDLEPIKQQPVVRASDELITQMRSIVQNLQLPKSKYDPSKYPNPALQYHYKVLQALALDEDIPGLKQEDHTLPRYRQINKRVGAYQAEFKEKLDEEAAIVRQEMAIKREAEEDADDRPKKRTKTAPKKAGAAGGTTLKDLNEAIMDGSLNKRTVVDLKAICTERGLSTSGKKADLLERIEQWTESQN</sequence>
<dbReference type="InterPro" id="IPR003034">
    <property type="entry name" value="SAP_dom"/>
</dbReference>
<feature type="active site" description="Schiff-base intermediate with DNA; for 5'-deoxyribose-5-phosphate lyase activity" evidence="20">
    <location>
        <position position="26"/>
    </location>
</feature>
<dbReference type="SUPFAM" id="SSF68906">
    <property type="entry name" value="SAP domain"/>
    <property type="match status" value="1"/>
</dbReference>
<dbReference type="FunFam" id="3.40.50.410:FF:000071">
    <property type="entry name" value="ATP-dependent DNA helicase II subunit 1"/>
    <property type="match status" value="1"/>
</dbReference>
<dbReference type="Gene3D" id="1.10.1600.10">
    <property type="match status" value="1"/>
</dbReference>
<evidence type="ECO:0000256" key="13">
    <source>
        <dbReference type="ARBA" id="ARBA00023125"/>
    </source>
</evidence>
<keyword evidence="16" id="KW-0539">Nucleus</keyword>
<dbReference type="InterPro" id="IPR005161">
    <property type="entry name" value="Ku_N"/>
</dbReference>
<keyword evidence="10" id="KW-0347">Helicase</keyword>
<keyword evidence="6" id="KW-0158">Chromosome</keyword>
<evidence type="ECO:0000256" key="3">
    <source>
        <dbReference type="ARBA" id="ARBA00005240"/>
    </source>
</evidence>
<dbReference type="InterPro" id="IPR016194">
    <property type="entry name" value="SPOC-like_C_dom_sf"/>
</dbReference>
<dbReference type="NCBIfam" id="TIGR00578">
    <property type="entry name" value="ku70"/>
    <property type="match status" value="1"/>
</dbReference>
<comment type="caution">
    <text evidence="23">The sequence shown here is derived from an EMBL/GenBank/DDBJ whole genome shotgun (WGS) entry which is preliminary data.</text>
</comment>
<evidence type="ECO:0000256" key="20">
    <source>
        <dbReference type="PIRSR" id="PIRSR003033-1"/>
    </source>
</evidence>
<evidence type="ECO:0000256" key="2">
    <source>
        <dbReference type="ARBA" id="ARBA00004574"/>
    </source>
</evidence>
<keyword evidence="8" id="KW-0227">DNA damage</keyword>
<dbReference type="SMART" id="SM00559">
    <property type="entry name" value="Ku78"/>
    <property type="match status" value="1"/>
</dbReference>
<dbReference type="EMBL" id="MU032346">
    <property type="protein sequence ID" value="KAF3767570.1"/>
    <property type="molecule type" value="Genomic_DNA"/>
</dbReference>
<dbReference type="CDD" id="cd00788">
    <property type="entry name" value="KU70"/>
    <property type="match status" value="1"/>
</dbReference>
<dbReference type="CDD" id="cd01458">
    <property type="entry name" value="vWA_ku"/>
    <property type="match status" value="1"/>
</dbReference>
<dbReference type="PIRSF" id="PIRSF003033">
    <property type="entry name" value="Ku70"/>
    <property type="match status" value="1"/>
</dbReference>
<evidence type="ECO:0000256" key="5">
    <source>
        <dbReference type="ARBA" id="ARBA00021796"/>
    </source>
</evidence>
<dbReference type="EC" id="3.6.4.12" evidence="4"/>
<evidence type="ECO:0000256" key="1">
    <source>
        <dbReference type="ARBA" id="ARBA00004123"/>
    </source>
</evidence>
<dbReference type="GO" id="GO:0003690">
    <property type="term" value="F:double-stranded DNA binding"/>
    <property type="evidence" value="ECO:0007669"/>
    <property type="project" value="TreeGrafter"/>
</dbReference>
<evidence type="ECO:0000256" key="21">
    <source>
        <dbReference type="SAM" id="MobiDB-lite"/>
    </source>
</evidence>
<keyword evidence="13 23" id="KW-0238">DNA-binding</keyword>
<evidence type="ECO:0000256" key="14">
    <source>
        <dbReference type="ARBA" id="ARBA00023172"/>
    </source>
</evidence>
<dbReference type="Gene3D" id="2.40.290.10">
    <property type="match status" value="1"/>
</dbReference>
<evidence type="ECO:0000256" key="15">
    <source>
        <dbReference type="ARBA" id="ARBA00023204"/>
    </source>
</evidence>
<dbReference type="GO" id="GO:0000723">
    <property type="term" value="P:telomere maintenance"/>
    <property type="evidence" value="ECO:0007669"/>
    <property type="project" value="InterPro"/>
</dbReference>
<dbReference type="Gene3D" id="3.40.50.410">
    <property type="entry name" value="von Willebrand factor, type A domain"/>
    <property type="match status" value="1"/>
</dbReference>
<evidence type="ECO:0000256" key="19">
    <source>
        <dbReference type="ARBA" id="ARBA00047995"/>
    </source>
</evidence>
<dbReference type="SMART" id="SM00513">
    <property type="entry name" value="SAP"/>
    <property type="match status" value="1"/>
</dbReference>
<dbReference type="Gene3D" id="4.10.970.10">
    <property type="entry name" value="Ku70, bridge and pillars"/>
    <property type="match status" value="1"/>
</dbReference>
<dbReference type="PANTHER" id="PTHR12604:SF2">
    <property type="entry name" value="X-RAY REPAIR CROSS-COMPLEMENTING PROTEIN 6"/>
    <property type="match status" value="1"/>
</dbReference>
<dbReference type="GeneID" id="63838462"/>
<protein>
    <recommendedName>
        <fullName evidence="5">ATP-dependent DNA helicase II subunit 1</fullName>
        <ecNumber evidence="4">3.6.4.12</ecNumber>
    </recommendedName>
    <alternativeName>
        <fullName evidence="18">ATP-dependent DNA helicase II subunit Ku70</fullName>
    </alternativeName>
</protein>
<evidence type="ECO:0000256" key="10">
    <source>
        <dbReference type="ARBA" id="ARBA00022806"/>
    </source>
</evidence>
<evidence type="ECO:0000256" key="9">
    <source>
        <dbReference type="ARBA" id="ARBA00022801"/>
    </source>
</evidence>